<dbReference type="PANTHER" id="PTHR11452:SF42">
    <property type="entry name" value="ALPHA-GALACTOSIDASE"/>
    <property type="match status" value="1"/>
</dbReference>
<dbReference type="Pfam" id="PF13290">
    <property type="entry name" value="CHB_HEX_C_1"/>
    <property type="match status" value="1"/>
</dbReference>
<reference evidence="7" key="1">
    <citation type="submission" date="2019-10" db="EMBL/GenBank/DDBJ databases">
        <title>Description of Paenibacillus glebae sp. nov.</title>
        <authorList>
            <person name="Carlier A."/>
            <person name="Qi S."/>
        </authorList>
    </citation>
    <scope>NUCLEOTIDE SEQUENCE</scope>
    <source>
        <strain evidence="7">LMG 31456</strain>
    </source>
</reference>
<dbReference type="EMBL" id="WHOD01000075">
    <property type="protein sequence ID" value="NOU95659.1"/>
    <property type="molecule type" value="Genomic_DNA"/>
</dbReference>
<evidence type="ECO:0000313" key="7">
    <source>
        <dbReference type="EMBL" id="NOU95659.1"/>
    </source>
</evidence>
<dbReference type="SUPFAM" id="SSF51445">
    <property type="entry name" value="(Trans)glycosidases"/>
    <property type="match status" value="1"/>
</dbReference>
<dbReference type="InterPro" id="IPR041233">
    <property type="entry name" value="Melibiase_C"/>
</dbReference>
<dbReference type="SUPFAM" id="SSF51011">
    <property type="entry name" value="Glycosyl hydrolase domain"/>
    <property type="match status" value="1"/>
</dbReference>
<dbReference type="InterPro" id="IPR002241">
    <property type="entry name" value="Glyco_hydro_27"/>
</dbReference>
<evidence type="ECO:0000256" key="3">
    <source>
        <dbReference type="ARBA" id="ARBA00022801"/>
    </source>
</evidence>
<comment type="similarity">
    <text evidence="1">Belongs to the glycosyl hydrolase 27 family.</text>
</comment>
<evidence type="ECO:0000256" key="5">
    <source>
        <dbReference type="SAM" id="MobiDB-lite"/>
    </source>
</evidence>
<feature type="domain" description="SLH" evidence="6">
    <location>
        <begin position="1365"/>
        <end position="1419"/>
    </location>
</feature>
<dbReference type="Proteomes" id="UP000641588">
    <property type="component" value="Unassembled WGS sequence"/>
</dbReference>
<name>A0A972GRU2_9BACL</name>
<dbReference type="PROSITE" id="PS51272">
    <property type="entry name" value="SLH"/>
    <property type="match status" value="3"/>
</dbReference>
<keyword evidence="8" id="KW-1185">Reference proteome</keyword>
<dbReference type="Gene3D" id="3.20.20.70">
    <property type="entry name" value="Aldolase class I"/>
    <property type="match status" value="1"/>
</dbReference>
<dbReference type="InterPro" id="IPR001119">
    <property type="entry name" value="SLH_dom"/>
</dbReference>
<dbReference type="InterPro" id="IPR017853">
    <property type="entry name" value="GH"/>
</dbReference>
<gene>
    <name evidence="7" type="ORF">GC093_20855</name>
</gene>
<dbReference type="Pfam" id="PF17801">
    <property type="entry name" value="Melibiase_C"/>
    <property type="match status" value="1"/>
</dbReference>
<feature type="domain" description="SLH" evidence="6">
    <location>
        <begin position="1299"/>
        <end position="1362"/>
    </location>
</feature>
<dbReference type="Gene3D" id="2.60.40.1180">
    <property type="entry name" value="Golgi alpha-mannosidase II"/>
    <property type="match status" value="1"/>
</dbReference>
<feature type="domain" description="SLH" evidence="6">
    <location>
        <begin position="1241"/>
        <end position="1298"/>
    </location>
</feature>
<dbReference type="Pfam" id="PF00395">
    <property type="entry name" value="SLH"/>
    <property type="match status" value="3"/>
</dbReference>
<dbReference type="GO" id="GO:0004553">
    <property type="term" value="F:hydrolase activity, hydrolyzing O-glycosyl compounds"/>
    <property type="evidence" value="ECO:0007669"/>
    <property type="project" value="InterPro"/>
</dbReference>
<dbReference type="InterPro" id="IPR059177">
    <property type="entry name" value="GH29D-like_dom"/>
</dbReference>
<evidence type="ECO:0000259" key="6">
    <source>
        <dbReference type="PROSITE" id="PS51272"/>
    </source>
</evidence>
<keyword evidence="3" id="KW-0378">Hydrolase</keyword>
<dbReference type="InterPro" id="IPR013780">
    <property type="entry name" value="Glyco_hydro_b"/>
</dbReference>
<comment type="caution">
    <text evidence="7">The sequence shown here is derived from an EMBL/GenBank/DDBJ whole genome shotgun (WGS) entry which is preliminary data.</text>
</comment>
<accession>A0A972GRU2</accession>
<dbReference type="SUPFAM" id="SSF49785">
    <property type="entry name" value="Galactose-binding domain-like"/>
    <property type="match status" value="1"/>
</dbReference>
<dbReference type="InterPro" id="IPR013785">
    <property type="entry name" value="Aldolase_TIM"/>
</dbReference>
<evidence type="ECO:0000256" key="1">
    <source>
        <dbReference type="ARBA" id="ARBA00009743"/>
    </source>
</evidence>
<dbReference type="GO" id="GO:0005975">
    <property type="term" value="P:carbohydrate metabolic process"/>
    <property type="evidence" value="ECO:0007669"/>
    <property type="project" value="InterPro"/>
</dbReference>
<proteinExistence type="inferred from homology"/>
<dbReference type="InterPro" id="IPR008979">
    <property type="entry name" value="Galactose-bd-like_sf"/>
</dbReference>
<keyword evidence="4" id="KW-0326">Glycosidase</keyword>
<dbReference type="InterPro" id="IPR011081">
    <property type="entry name" value="Big_4"/>
</dbReference>
<dbReference type="PANTHER" id="PTHR11452">
    <property type="entry name" value="ALPHA-GALACTOSIDASE/ALPHA-N-ACETYLGALACTOSAMINIDASE"/>
    <property type="match status" value="1"/>
</dbReference>
<organism evidence="7 8">
    <name type="scientific">Paenibacillus foliorum</name>
    <dbReference type="NCBI Taxonomy" id="2654974"/>
    <lineage>
        <taxon>Bacteria</taxon>
        <taxon>Bacillati</taxon>
        <taxon>Bacillota</taxon>
        <taxon>Bacilli</taxon>
        <taxon>Bacillales</taxon>
        <taxon>Paenibacillaceae</taxon>
        <taxon>Paenibacillus</taxon>
    </lineage>
</organism>
<evidence type="ECO:0000313" key="8">
    <source>
        <dbReference type="Proteomes" id="UP000641588"/>
    </source>
</evidence>
<evidence type="ECO:0000256" key="2">
    <source>
        <dbReference type="ARBA" id="ARBA00022729"/>
    </source>
</evidence>
<dbReference type="Gene3D" id="2.60.120.260">
    <property type="entry name" value="Galactose-binding domain-like"/>
    <property type="match status" value="1"/>
</dbReference>
<feature type="region of interest" description="Disordered" evidence="5">
    <location>
        <begin position="1026"/>
        <end position="1055"/>
    </location>
</feature>
<protein>
    <recommendedName>
        <fullName evidence="6">SLH domain-containing protein</fullName>
    </recommendedName>
</protein>
<sequence length="1419" mass="153675">MRTKELNGYFRMVCLLVVSMIMILSGTISPAYVYATDTVFTQKGSGVLGWHATPYSSSFTEARMKANADWLADNFLDYGYEYINADGWVGDATKHNENGYITHYKNDWQYDWKYWAGYVHSKGLKLGIYYNPSWLHQDIVKDPANLKVVGTNIPLSSIIRDDPKYMHQTRYMIDPDTPGSKEYVQGMIKYYISVGVDLLKIDFLRYYENAYGHEAVKKLYDWMREAAGNDIILYYANTNNVNHAADEVLTADLLRASEDWRTDSTQPGVWYHTSLRNRGTTRADTWPPAYNLFDGLVYLSDLSGPGKVVLDGDFSVMSSGGTDAEKKTRMSLLAMAGSSIFMGDNYQNMAGNDGYYKNLEIIDLNKRGFVGKPLSRDVKSPLSQIWKGRLPDGTWVVALFNREDTAQTRSIDFANDLGLSGNYLVSDMWSHSIIGTRTSYSESIEPHGVRLLKISKLSIAPYGSTFYGSQQVTLGAADPQAEIRYTTDGSEPNASSSLYTGSLTFNQSTTLRAKIISGNGQGYEAQARFIASDSDPIQSIASGITSITAPAIGATSIALPSVPSGYTIRIKSSDHTDVIQMTGTITPPSSNTTVKLVLEVARTSDGVTKDTGSISVIVPGTSQQGSGSFILFEEKDLALSNPSNLTKKTNKETVASGGENLQITFTALKDQYVEFTGNVPTAGKYEVVFGYKRNDARGIFQTYVDGGALGAPVDQYVATANAGYLSTSLGKHTFTSGNHTFKFEIVGKNPAMTKTNEFVIDYIKLIPEQIITDIQPVNVTTSPAVAPLLPSVVTAVYNDNTTKAVSVKWNSIDPSQYASVGSFTVQGAVYSTMIPAVANVMVIETDPQTIADAIRSIPVPAKDATRLIMPVVPAGYTIAIQQTYDPSVIDANGTIYPPAADTAVSLVFEVTRTSDGESAATDIIEVVVPAKSVVDITAASVAAGIVSIAAPAKDAAALTLPTVPAGFTVAIKSSSNTGVIALDGTIVPPTIDTTVNLELEVTRTSDSSKASTASIAVTVVAKTLESDPNPSYGRNRGNKSSNSLPATPASDNKEQQVIKDEELKQSDSGGNVLIHIPSDAKEIRLPVNTADLIGKNQLTIIKDKVTLGIPTELIKQLTSLVPEADLKDGSIVIKVTSLSESDAKITMGRALAVSQAELKLSGEVYDFGISFVNKDGTATYLTQFNQPMTIRLKMDPSLNTTLAGIYNIAENGAVEYVGGEVVNGQWIAEIHHFSKYAVLEFKKNFADVSSNHWAFSVIQELTSKHILDSSVASFEPERSVTRAEFTVMLVRALKLTVRGELKFTDVASNEWYAEPISIAVKSGIVTGKSEINFEPDARITREEMVTMIMRAYESIKGKQSAGAPVTSFNDDSEIADWAKSSVSAASSLQFVNGREPGKFIPKGISSRAEAAAILKRILK</sequence>
<evidence type="ECO:0000256" key="4">
    <source>
        <dbReference type="ARBA" id="ARBA00023295"/>
    </source>
</evidence>
<dbReference type="RefSeq" id="WP_171653890.1">
    <property type="nucleotide sequence ID" value="NZ_WHOD01000075.1"/>
</dbReference>
<dbReference type="Pfam" id="PF07532">
    <property type="entry name" value="Big_4"/>
    <property type="match status" value="1"/>
</dbReference>
<keyword evidence="2" id="KW-0732">Signal</keyword>
<dbReference type="Pfam" id="PF16499">
    <property type="entry name" value="Melibiase_2"/>
    <property type="match status" value="1"/>
</dbReference>